<reference evidence="3 4" key="1">
    <citation type="submission" date="2018-06" db="EMBL/GenBank/DDBJ databases">
        <authorList>
            <consortium name="Pathogen Informatics"/>
            <person name="Doyle S."/>
        </authorList>
    </citation>
    <scope>NUCLEOTIDE SEQUENCE [LARGE SCALE GENOMIC DNA]</scope>
    <source>
        <strain evidence="3 4">NCTC11468</strain>
    </source>
</reference>
<dbReference type="SUPFAM" id="SSF51735">
    <property type="entry name" value="NAD(P)-binding Rossmann-fold domains"/>
    <property type="match status" value="1"/>
</dbReference>
<gene>
    <name evidence="3" type="primary">yciK_1</name>
    <name evidence="3" type="ORF">NCTC11468_02005</name>
</gene>
<dbReference type="EMBL" id="LS483499">
    <property type="protein sequence ID" value="SQK75015.1"/>
    <property type="molecule type" value="Genomic_DNA"/>
</dbReference>
<protein>
    <submittedName>
        <fullName evidence="3">Uncharacterized oxidoreductase yciK</fullName>
        <ecNumber evidence="3">1.-.-.-</ecNumber>
    </submittedName>
</protein>
<accession>A0A2X5R8W9</accession>
<dbReference type="KEGG" id="tpty:NCTC11468_02005"/>
<evidence type="ECO:0000313" key="4">
    <source>
        <dbReference type="Proteomes" id="UP000248758"/>
    </source>
</evidence>
<name>A0A2X5R8W9_9GAMM</name>
<evidence type="ECO:0000256" key="1">
    <source>
        <dbReference type="ARBA" id="ARBA00006484"/>
    </source>
</evidence>
<dbReference type="GO" id="GO:0016491">
    <property type="term" value="F:oxidoreductase activity"/>
    <property type="evidence" value="ECO:0007669"/>
    <property type="project" value="UniProtKB-KW"/>
</dbReference>
<dbReference type="InterPro" id="IPR002347">
    <property type="entry name" value="SDR_fam"/>
</dbReference>
<keyword evidence="2 3" id="KW-0560">Oxidoreductase</keyword>
<dbReference type="PANTHER" id="PTHR44196">
    <property type="entry name" value="DEHYDROGENASE/REDUCTASE SDR FAMILY MEMBER 7B"/>
    <property type="match status" value="1"/>
</dbReference>
<evidence type="ECO:0000256" key="2">
    <source>
        <dbReference type="ARBA" id="ARBA00023002"/>
    </source>
</evidence>
<evidence type="ECO:0000313" key="3">
    <source>
        <dbReference type="EMBL" id="SQK75015.1"/>
    </source>
</evidence>
<dbReference type="PANTHER" id="PTHR44196:SF1">
    <property type="entry name" value="DEHYDROGENASE_REDUCTASE SDR FAMILY MEMBER 7B"/>
    <property type="match status" value="1"/>
</dbReference>
<dbReference type="Pfam" id="PF00106">
    <property type="entry name" value="adh_short"/>
    <property type="match status" value="1"/>
</dbReference>
<dbReference type="GO" id="GO:0016020">
    <property type="term" value="C:membrane"/>
    <property type="evidence" value="ECO:0007669"/>
    <property type="project" value="TreeGrafter"/>
</dbReference>
<dbReference type="InterPro" id="IPR036291">
    <property type="entry name" value="NAD(P)-bd_dom_sf"/>
</dbReference>
<dbReference type="EC" id="1.-.-.-" evidence="3"/>
<proteinExistence type="inferred from homology"/>
<dbReference type="Gene3D" id="3.40.50.720">
    <property type="entry name" value="NAD(P)-binding Rossmann-like Domain"/>
    <property type="match status" value="1"/>
</dbReference>
<sequence>MNAQQQTNVLKNRTLLVTGASDGIGREAALTFARQGARVLLAGRNRQSSIRSVTILPPRD</sequence>
<dbReference type="AlphaFoldDB" id="A0A2X5R8W9"/>
<organism evidence="3 4">
    <name type="scientific">Tatumella ptyseos</name>
    <dbReference type="NCBI Taxonomy" id="82987"/>
    <lineage>
        <taxon>Bacteria</taxon>
        <taxon>Pseudomonadati</taxon>
        <taxon>Pseudomonadota</taxon>
        <taxon>Gammaproteobacteria</taxon>
        <taxon>Enterobacterales</taxon>
        <taxon>Erwiniaceae</taxon>
        <taxon>Tatumella</taxon>
    </lineage>
</organism>
<comment type="similarity">
    <text evidence="1">Belongs to the short-chain dehydrogenases/reductases (SDR) family.</text>
</comment>
<dbReference type="Proteomes" id="UP000248758">
    <property type="component" value="Chromosome 1"/>
</dbReference>